<reference evidence="1 2" key="1">
    <citation type="submission" date="2019-07" db="EMBL/GenBank/DDBJ databases">
        <title>Chromosome genome assembly for large yellow croaker.</title>
        <authorList>
            <person name="Xiao S."/>
        </authorList>
    </citation>
    <scope>NUCLEOTIDE SEQUENCE [LARGE SCALE GENOMIC DNA]</scope>
    <source>
        <strain evidence="1">JMULYC20181020</strain>
        <tissue evidence="1">Muscle</tissue>
    </source>
</reference>
<comment type="caution">
    <text evidence="1">The sequence shown here is derived from an EMBL/GenBank/DDBJ whole genome shotgun (WGS) entry which is preliminary data.</text>
</comment>
<dbReference type="Proteomes" id="UP000424527">
    <property type="component" value="Unassembled WGS sequence"/>
</dbReference>
<protein>
    <submittedName>
        <fullName evidence="1">Uncharacterized protein</fullName>
    </submittedName>
</protein>
<proteinExistence type="predicted"/>
<gene>
    <name evidence="1" type="ORF">D5F01_LYC23942</name>
</gene>
<sequence>MNIYTRVRRFQFTIGNFKTKDVYHVRTTFTKSPYVFAIVVKYKEKLFGFVRSKKQKTISSLQTKIGHQAQIEGVNRCKCDAEVEARYHAMICDGGDEIVRFGAPHRRKLPRGRQKKGTVVPAAADSTTSCVKKMWIDENVIPFSRLDQRHRETTAVSPHANVVLQLDQRHRETTAVSPHANVVSSVNETGHGLFKKAILMRYQKQMNLGVPKITESDVVSSENKTDYDWFKKNILMRFQEQMAVGVHKRAPIPTLNSSFIGCNSEMRSLPGISDSSESGSTLL</sequence>
<organism evidence="1 2">
    <name type="scientific">Larimichthys crocea</name>
    <name type="common">Large yellow croaker</name>
    <name type="synonym">Pseudosciaena crocea</name>
    <dbReference type="NCBI Taxonomy" id="215358"/>
    <lineage>
        <taxon>Eukaryota</taxon>
        <taxon>Metazoa</taxon>
        <taxon>Chordata</taxon>
        <taxon>Craniata</taxon>
        <taxon>Vertebrata</taxon>
        <taxon>Euteleostomi</taxon>
        <taxon>Actinopterygii</taxon>
        <taxon>Neopterygii</taxon>
        <taxon>Teleostei</taxon>
        <taxon>Neoteleostei</taxon>
        <taxon>Acanthomorphata</taxon>
        <taxon>Eupercaria</taxon>
        <taxon>Sciaenidae</taxon>
        <taxon>Larimichthys</taxon>
    </lineage>
</organism>
<keyword evidence="2" id="KW-1185">Reference proteome</keyword>
<evidence type="ECO:0000313" key="1">
    <source>
        <dbReference type="EMBL" id="KAE8278007.1"/>
    </source>
</evidence>
<accession>A0A6G0HFJ6</accession>
<dbReference type="EMBL" id="REGW02000066">
    <property type="protein sequence ID" value="KAE8278007.1"/>
    <property type="molecule type" value="Genomic_DNA"/>
</dbReference>
<dbReference type="AlphaFoldDB" id="A0A6G0HFJ6"/>
<evidence type="ECO:0000313" key="2">
    <source>
        <dbReference type="Proteomes" id="UP000424527"/>
    </source>
</evidence>
<name>A0A6G0HFJ6_LARCR</name>